<dbReference type="PIRSF" id="PIRSF001589">
    <property type="entry name" value="Asn_synthetase_glu-h"/>
    <property type="match status" value="1"/>
</dbReference>
<dbReference type="Gene3D" id="3.60.20.10">
    <property type="entry name" value="Glutamine Phosphoribosylpyrophosphate, subunit 1, domain 1"/>
    <property type="match status" value="1"/>
</dbReference>
<evidence type="ECO:0000313" key="10">
    <source>
        <dbReference type="EMBL" id="CBH23136.1"/>
    </source>
</evidence>
<dbReference type="Pfam" id="PF00733">
    <property type="entry name" value="Asn_synthase"/>
    <property type="match status" value="1"/>
</dbReference>
<dbReference type="EMBL" id="FP565814">
    <property type="protein sequence ID" value="CBH23136.1"/>
    <property type="molecule type" value="Genomic_DNA"/>
</dbReference>
<dbReference type="Pfam" id="PF13537">
    <property type="entry name" value="GATase_7"/>
    <property type="match status" value="1"/>
</dbReference>
<feature type="binding site" evidence="8">
    <location>
        <position position="266"/>
    </location>
    <ligand>
        <name>ATP</name>
        <dbReference type="ChEBI" id="CHEBI:30616"/>
    </ligand>
</feature>
<keyword evidence="5 8" id="KW-0067">ATP-binding</keyword>
<evidence type="ECO:0000256" key="5">
    <source>
        <dbReference type="ARBA" id="ARBA00022840"/>
    </source>
</evidence>
<feature type="binding site" evidence="8">
    <location>
        <position position="98"/>
    </location>
    <ligand>
        <name>L-glutamine</name>
        <dbReference type="ChEBI" id="CHEBI:58359"/>
    </ligand>
</feature>
<sequence length="689" mass="78691">MSGISGIVSRSRNPSIRAHIDMMTRSLDHRGPDGSGVWVNEARNVALGHVLLATTPESKAERQPLSDMPGGVALTADLRIDNRESIHRSLRLESSPSDPLTSPKLLARAYRKWGAECTDHLFGDYAYAIWDGQSGHLLCVRDPMGVKPLYYVRTDSIFAFASEIRSLLTLPGVSDQINRRQVLTFLSGGYTPREETFFESIKCLEPGHLMHVFPDLSTSSERYWSPARQIEKLSLRKDSEYERKFRKVLEQAVGANLRSIGEVGILLSGGMDSSSVASVADAHERSSSAPLHTFSYTFPSLTERKRRFVDEREYIDAVLESGEFDPHFLDAGTLSPLHQLEDMVEVWGQPFNIRGLYTVSKILENARGNGVRVLLDGAEGDSVIGYGYDLLTQLGREDDWERFAEIARQHSENYQEGRRKYPPEKVFWNHGFGVIVEHLRRGRLRRFYRSANAVSKHLGIPRYLILKRSAYWVWPSHWRKKLRFMRNEERDLVPSEKFKRLGVSREDRSALGDLPSDEPLHVQRSLALQENRALTNALEAMDPIFAAHHVEARHPLYDRRVIELCLSLPADQRFKGGWTRSILRRSLRNVLPDKIRRRLGKVTLEGVIAHNLRRFEKDRLSDFILDDALRPFVDREVATEMLDRFRESGEPDSACTRSLLRMAVVSVWLRKRRHGNLKGPPQTVSLPKE</sequence>
<dbReference type="CDD" id="cd00712">
    <property type="entry name" value="AsnB"/>
    <property type="match status" value="1"/>
</dbReference>
<evidence type="ECO:0000313" key="11">
    <source>
        <dbReference type="Proteomes" id="UP000000933"/>
    </source>
</evidence>
<reference evidence="11" key="2">
    <citation type="submission" date="2010-04" db="EMBL/GenBank/DDBJ databases">
        <title>Genome sequence of Salinibacter ruber M8.</title>
        <authorList>
            <consortium name="Genoscope"/>
        </authorList>
    </citation>
    <scope>NUCLEOTIDE SEQUENCE [LARGE SCALE GENOMIC DNA]</scope>
    <source>
        <strain evidence="11">M8</strain>
    </source>
</reference>
<dbReference type="GO" id="GO:0006529">
    <property type="term" value="P:asparagine biosynthetic process"/>
    <property type="evidence" value="ECO:0007669"/>
    <property type="project" value="InterPro"/>
</dbReference>
<dbReference type="SUPFAM" id="SSF52402">
    <property type="entry name" value="Adenine nucleotide alpha hydrolases-like"/>
    <property type="match status" value="1"/>
</dbReference>
<dbReference type="InterPro" id="IPR033738">
    <property type="entry name" value="AsnB_N"/>
</dbReference>
<keyword evidence="6" id="KW-0315">Glutamine amidotransferase</keyword>
<dbReference type="AlphaFoldDB" id="D5H531"/>
<keyword evidence="10" id="KW-0436">Ligase</keyword>
<evidence type="ECO:0000256" key="3">
    <source>
        <dbReference type="ARBA" id="ARBA00012737"/>
    </source>
</evidence>
<dbReference type="InterPro" id="IPR006426">
    <property type="entry name" value="Asn_synth_AEB"/>
</dbReference>
<dbReference type="InterPro" id="IPR001962">
    <property type="entry name" value="Asn_synthase"/>
</dbReference>
<feature type="domain" description="Glutamine amidotransferase type-2" evidence="9">
    <location>
        <begin position="2"/>
        <end position="215"/>
    </location>
</feature>
<dbReference type="InterPro" id="IPR051786">
    <property type="entry name" value="ASN_synthetase/amidase"/>
</dbReference>
<dbReference type="Proteomes" id="UP000000933">
    <property type="component" value="Chromosome"/>
</dbReference>
<dbReference type="HOGENOM" id="CLU_014658_3_3_10"/>
<comment type="similarity">
    <text evidence="2">Belongs to the asparagine synthetase family.</text>
</comment>
<protein>
    <recommendedName>
        <fullName evidence="3">asparagine synthase (glutamine-hydrolyzing)</fullName>
        <ecNumber evidence="3">6.3.5.4</ecNumber>
    </recommendedName>
</protein>
<evidence type="ECO:0000259" key="9">
    <source>
        <dbReference type="PROSITE" id="PS51278"/>
    </source>
</evidence>
<dbReference type="SUPFAM" id="SSF56235">
    <property type="entry name" value="N-terminal nucleophile aminohydrolases (Ntn hydrolases)"/>
    <property type="match status" value="1"/>
</dbReference>
<dbReference type="GO" id="GO:0004066">
    <property type="term" value="F:asparagine synthase (glutamine-hydrolyzing) activity"/>
    <property type="evidence" value="ECO:0007669"/>
    <property type="project" value="UniProtKB-EC"/>
</dbReference>
<keyword evidence="4 8" id="KW-0547">Nucleotide-binding</keyword>
<evidence type="ECO:0000256" key="4">
    <source>
        <dbReference type="ARBA" id="ARBA00022741"/>
    </source>
</evidence>
<reference evidence="10 11" key="1">
    <citation type="journal article" date="2010" name="ISME J.">
        <title>Fine-scale evolution: genomic, phenotypic and ecological differentiation in two coexisting Salinibacter ruber strains.</title>
        <authorList>
            <person name="Pena A."/>
            <person name="Teeling H."/>
            <person name="Huerta-Cepas J."/>
            <person name="Santos F."/>
            <person name="Yarza P."/>
            <person name="Brito-Echeverria J."/>
            <person name="Lucio M."/>
            <person name="Schmitt-Kopplin P."/>
            <person name="Meseguer I."/>
            <person name="Schenowitz C."/>
            <person name="Dossat C."/>
            <person name="Barbe V."/>
            <person name="Dopazo J."/>
            <person name="Rossello-Mora R."/>
            <person name="Schuler M."/>
            <person name="Glockner F.O."/>
            <person name="Amann R."/>
            <person name="Gabaldon T."/>
            <person name="Anton J."/>
        </authorList>
    </citation>
    <scope>NUCLEOTIDE SEQUENCE [LARGE SCALE GENOMIC DNA]</scope>
    <source>
        <strain evidence="10 11">M8</strain>
    </source>
</reference>
<dbReference type="EC" id="6.3.5.4" evidence="3"/>
<dbReference type="NCBIfam" id="NF033535">
    <property type="entry name" value="lass_lactam_cya"/>
    <property type="match status" value="1"/>
</dbReference>
<dbReference type="PATRIC" id="fig|761659.10.peg.247"/>
<evidence type="ECO:0000256" key="1">
    <source>
        <dbReference type="ARBA" id="ARBA00005187"/>
    </source>
</evidence>
<dbReference type="PANTHER" id="PTHR43284:SF1">
    <property type="entry name" value="ASPARAGINE SYNTHETASE"/>
    <property type="match status" value="1"/>
</dbReference>
<proteinExistence type="inferred from homology"/>
<dbReference type="KEGG" id="srm:SRM_00215"/>
<dbReference type="Gene3D" id="3.40.50.620">
    <property type="entry name" value="HUPs"/>
    <property type="match status" value="2"/>
</dbReference>
<evidence type="ECO:0000256" key="6">
    <source>
        <dbReference type="ARBA" id="ARBA00022962"/>
    </source>
</evidence>
<dbReference type="GO" id="GO:0005524">
    <property type="term" value="F:ATP binding"/>
    <property type="evidence" value="ECO:0007669"/>
    <property type="project" value="UniProtKB-KW"/>
</dbReference>
<comment type="catalytic activity">
    <reaction evidence="7">
        <text>L-aspartate + L-glutamine + ATP + H2O = L-asparagine + L-glutamate + AMP + diphosphate + H(+)</text>
        <dbReference type="Rhea" id="RHEA:12228"/>
        <dbReference type="ChEBI" id="CHEBI:15377"/>
        <dbReference type="ChEBI" id="CHEBI:15378"/>
        <dbReference type="ChEBI" id="CHEBI:29985"/>
        <dbReference type="ChEBI" id="CHEBI:29991"/>
        <dbReference type="ChEBI" id="CHEBI:30616"/>
        <dbReference type="ChEBI" id="CHEBI:33019"/>
        <dbReference type="ChEBI" id="CHEBI:58048"/>
        <dbReference type="ChEBI" id="CHEBI:58359"/>
        <dbReference type="ChEBI" id="CHEBI:456215"/>
        <dbReference type="EC" id="6.3.5.4"/>
    </reaction>
</comment>
<evidence type="ECO:0000256" key="7">
    <source>
        <dbReference type="ARBA" id="ARBA00048741"/>
    </source>
</evidence>
<dbReference type="RefSeq" id="WP_013060704.1">
    <property type="nucleotide sequence ID" value="NC_014032.1"/>
</dbReference>
<dbReference type="PROSITE" id="PS51278">
    <property type="entry name" value="GATASE_TYPE_2"/>
    <property type="match status" value="1"/>
</dbReference>
<comment type="pathway">
    <text evidence="1">Amino-acid biosynthesis; L-asparagine biosynthesis; L-asparagine from L-aspartate (L-Gln route): step 1/1.</text>
</comment>
<dbReference type="InterPro" id="IPR014729">
    <property type="entry name" value="Rossmann-like_a/b/a_fold"/>
</dbReference>
<evidence type="ECO:0000256" key="8">
    <source>
        <dbReference type="PIRSR" id="PIRSR001589-2"/>
    </source>
</evidence>
<dbReference type="InterPro" id="IPR017932">
    <property type="entry name" value="GATase_2_dom"/>
</dbReference>
<accession>D5H531</accession>
<evidence type="ECO:0000256" key="2">
    <source>
        <dbReference type="ARBA" id="ARBA00005752"/>
    </source>
</evidence>
<dbReference type="PANTHER" id="PTHR43284">
    <property type="entry name" value="ASPARAGINE SYNTHETASE (GLUTAMINE-HYDROLYZING)"/>
    <property type="match status" value="1"/>
</dbReference>
<gene>
    <name evidence="10" type="primary">asnB</name>
    <name evidence="10" type="ordered locus">SRM_00215</name>
</gene>
<organism evidence="10 11">
    <name type="scientific">Salinibacter ruber (strain M8)</name>
    <dbReference type="NCBI Taxonomy" id="761659"/>
    <lineage>
        <taxon>Bacteria</taxon>
        <taxon>Pseudomonadati</taxon>
        <taxon>Rhodothermota</taxon>
        <taxon>Rhodothermia</taxon>
        <taxon>Rhodothermales</taxon>
        <taxon>Salinibacteraceae</taxon>
        <taxon>Salinibacter</taxon>
    </lineage>
</organism>
<name>D5H531_SALRM</name>
<dbReference type="InterPro" id="IPR029055">
    <property type="entry name" value="Ntn_hydrolases_N"/>
</dbReference>